<evidence type="ECO:0000259" key="1">
    <source>
        <dbReference type="PROSITE" id="PS50042"/>
    </source>
</evidence>
<reference evidence="3" key="1">
    <citation type="submission" date="2016-07" db="EMBL/GenBank/DDBJ databases">
        <authorList>
            <person name="Florea S."/>
            <person name="Webb J.S."/>
            <person name="Jaromczyk J."/>
            <person name="Schardl C.L."/>
        </authorList>
    </citation>
    <scope>NUCLEOTIDE SEQUENCE [LARGE SCALE GENOMIC DNA]</scope>
    <source>
        <strain evidence="3">MV-1</strain>
    </source>
</reference>
<dbReference type="CDD" id="cd00038">
    <property type="entry name" value="CAP_ED"/>
    <property type="match status" value="1"/>
</dbReference>
<gene>
    <name evidence="2" type="ORF">BEN30_10715</name>
</gene>
<dbReference type="SMART" id="SM00100">
    <property type="entry name" value="cNMP"/>
    <property type="match status" value="1"/>
</dbReference>
<accession>A0A1E5Q708</accession>
<dbReference type="PANTHER" id="PTHR23011">
    <property type="entry name" value="CYCLIC NUCLEOTIDE-BINDING DOMAIN CONTAINING PROTEIN"/>
    <property type="match status" value="1"/>
</dbReference>
<dbReference type="RefSeq" id="WP_069958073.1">
    <property type="nucleotide sequence ID" value="NZ_MCGG01000027.1"/>
</dbReference>
<dbReference type="InterPro" id="IPR000595">
    <property type="entry name" value="cNMP-bd_dom"/>
</dbReference>
<dbReference type="PANTHER" id="PTHR23011:SF28">
    <property type="entry name" value="CYCLIC NUCLEOTIDE-BINDING DOMAIN CONTAINING PROTEIN"/>
    <property type="match status" value="1"/>
</dbReference>
<dbReference type="OrthoDB" id="9809206at2"/>
<dbReference type="SUPFAM" id="SSF51206">
    <property type="entry name" value="cAMP-binding domain-like"/>
    <property type="match status" value="1"/>
</dbReference>
<evidence type="ECO:0000313" key="3">
    <source>
        <dbReference type="Proteomes" id="UP000095347"/>
    </source>
</evidence>
<dbReference type="AlphaFoldDB" id="A0A1E5Q708"/>
<dbReference type="Proteomes" id="UP000095347">
    <property type="component" value="Unassembled WGS sequence"/>
</dbReference>
<dbReference type="PRINTS" id="PR00103">
    <property type="entry name" value="CAMPKINASE"/>
</dbReference>
<dbReference type="Pfam" id="PF00027">
    <property type="entry name" value="cNMP_binding"/>
    <property type="match status" value="1"/>
</dbReference>
<dbReference type="InterPro" id="IPR014710">
    <property type="entry name" value="RmlC-like_jellyroll"/>
</dbReference>
<dbReference type="EMBL" id="MCGG01000027">
    <property type="protein sequence ID" value="OEJ66865.1"/>
    <property type="molecule type" value="Genomic_DNA"/>
</dbReference>
<protein>
    <recommendedName>
        <fullName evidence="1">Cyclic nucleotide-binding domain-containing protein</fullName>
    </recommendedName>
</protein>
<evidence type="ECO:0000313" key="2">
    <source>
        <dbReference type="EMBL" id="OEJ66865.1"/>
    </source>
</evidence>
<proteinExistence type="predicted"/>
<keyword evidence="3" id="KW-1185">Reference proteome</keyword>
<comment type="caution">
    <text evidence="2">The sequence shown here is derived from an EMBL/GenBank/DDBJ whole genome shotgun (WGS) entry which is preliminary data.</text>
</comment>
<dbReference type="STRING" id="28181.BEN30_10715"/>
<dbReference type="InterPro" id="IPR018490">
    <property type="entry name" value="cNMP-bd_dom_sf"/>
</dbReference>
<organism evidence="2 3">
    <name type="scientific">Magnetovibrio blakemorei</name>
    <dbReference type="NCBI Taxonomy" id="28181"/>
    <lineage>
        <taxon>Bacteria</taxon>
        <taxon>Pseudomonadati</taxon>
        <taxon>Pseudomonadota</taxon>
        <taxon>Alphaproteobacteria</taxon>
        <taxon>Rhodospirillales</taxon>
        <taxon>Magnetovibrionaceae</taxon>
        <taxon>Magnetovibrio</taxon>
    </lineage>
</organism>
<name>A0A1E5Q708_9PROT</name>
<sequence>MGHDVLIERKVFPQGDIIFKQGTTGHTAYIVQKGSVDIVREGDDEEQVLLGTVGVGGIFGEMAVIDDSPRMATARAAEPTTVIIITEQMFLNKLSKADPFIRGLMNIMADTIRSMGKKAHNELQK</sequence>
<dbReference type="Gene3D" id="2.60.120.10">
    <property type="entry name" value="Jelly Rolls"/>
    <property type="match status" value="1"/>
</dbReference>
<feature type="domain" description="Cyclic nucleotide-binding" evidence="1">
    <location>
        <begin position="7"/>
        <end position="90"/>
    </location>
</feature>
<dbReference type="PROSITE" id="PS50042">
    <property type="entry name" value="CNMP_BINDING_3"/>
    <property type="match status" value="1"/>
</dbReference>